<evidence type="ECO:0000259" key="3">
    <source>
        <dbReference type="PROSITE" id="PS51186"/>
    </source>
</evidence>
<dbReference type="CDD" id="cd04301">
    <property type="entry name" value="NAT_SF"/>
    <property type="match status" value="1"/>
</dbReference>
<gene>
    <name evidence="4" type="ORF">CAter282_0190</name>
</gene>
<dbReference type="AlphaFoldDB" id="A0A127PK93"/>
<accession>A0A127PK93</accession>
<protein>
    <submittedName>
        <fullName evidence="4">Acetyltransferase family protein</fullName>
    </submittedName>
</protein>
<dbReference type="PROSITE" id="PS51186">
    <property type="entry name" value="GNAT"/>
    <property type="match status" value="1"/>
</dbReference>
<dbReference type="PANTHER" id="PTHR43877">
    <property type="entry name" value="AMINOALKYLPHOSPHONATE N-ACETYLTRANSFERASE-RELATED-RELATED"/>
    <property type="match status" value="1"/>
</dbReference>
<proteinExistence type="predicted"/>
<evidence type="ECO:0000313" key="4">
    <source>
        <dbReference type="EMBL" id="AMP08014.1"/>
    </source>
</evidence>
<dbReference type="EMBL" id="CP013235">
    <property type="protein sequence ID" value="AMP08014.1"/>
    <property type="molecule type" value="Genomic_DNA"/>
</dbReference>
<organism evidence="4 5">
    <name type="scientific">Collimonas arenae</name>
    <dbReference type="NCBI Taxonomy" id="279058"/>
    <lineage>
        <taxon>Bacteria</taxon>
        <taxon>Pseudomonadati</taxon>
        <taxon>Pseudomonadota</taxon>
        <taxon>Betaproteobacteria</taxon>
        <taxon>Burkholderiales</taxon>
        <taxon>Oxalobacteraceae</taxon>
        <taxon>Collimonas</taxon>
    </lineage>
</organism>
<name>A0A127PK93_9BURK</name>
<keyword evidence="1 4" id="KW-0808">Transferase</keyword>
<dbReference type="Proteomes" id="UP000071778">
    <property type="component" value="Chromosome"/>
</dbReference>
<dbReference type="RefSeq" id="WP_061531925.1">
    <property type="nucleotide sequence ID" value="NZ_CP013233.1"/>
</dbReference>
<dbReference type="GO" id="GO:0016747">
    <property type="term" value="F:acyltransferase activity, transferring groups other than amino-acyl groups"/>
    <property type="evidence" value="ECO:0007669"/>
    <property type="project" value="InterPro"/>
</dbReference>
<dbReference type="Gene3D" id="3.40.630.30">
    <property type="match status" value="1"/>
</dbReference>
<sequence length="144" mass="15951">MNTESNIELRAFVIADYEAAFALWSSIDGLYLSESDTKEAVAVFLDRNPGFSVVAIDERGNMVGAVLCGHNGRAASLYHLAVAESARGKGVGQRLVQFCIARLTAANVARCSVFVYTDNEVGNRFWLNNGWYDPDTWKVLQRRL</sequence>
<dbReference type="InterPro" id="IPR050832">
    <property type="entry name" value="Bact_Acetyltransf"/>
</dbReference>
<dbReference type="OrthoDB" id="1821130at2"/>
<evidence type="ECO:0000256" key="1">
    <source>
        <dbReference type="ARBA" id="ARBA00022679"/>
    </source>
</evidence>
<keyword evidence="2" id="KW-0012">Acyltransferase</keyword>
<dbReference type="PATRIC" id="fig|279058.17.peg.210"/>
<evidence type="ECO:0000313" key="5">
    <source>
        <dbReference type="Proteomes" id="UP000071778"/>
    </source>
</evidence>
<dbReference type="InterPro" id="IPR000182">
    <property type="entry name" value="GNAT_dom"/>
</dbReference>
<keyword evidence="5" id="KW-1185">Reference proteome</keyword>
<evidence type="ECO:0000256" key="2">
    <source>
        <dbReference type="ARBA" id="ARBA00023315"/>
    </source>
</evidence>
<feature type="domain" description="N-acetyltransferase" evidence="3">
    <location>
        <begin position="7"/>
        <end position="144"/>
    </location>
</feature>
<dbReference type="Pfam" id="PF00583">
    <property type="entry name" value="Acetyltransf_1"/>
    <property type="match status" value="1"/>
</dbReference>
<dbReference type="PANTHER" id="PTHR43877:SF2">
    <property type="entry name" value="AMINOALKYLPHOSPHONATE N-ACETYLTRANSFERASE-RELATED"/>
    <property type="match status" value="1"/>
</dbReference>
<dbReference type="SUPFAM" id="SSF55729">
    <property type="entry name" value="Acyl-CoA N-acyltransferases (Nat)"/>
    <property type="match status" value="1"/>
</dbReference>
<dbReference type="InterPro" id="IPR016181">
    <property type="entry name" value="Acyl_CoA_acyltransferase"/>
</dbReference>
<reference evidence="4 5" key="1">
    <citation type="submission" date="2015-11" db="EMBL/GenBank/DDBJ databases">
        <title>Exploring the genomic traits of fungus-feeding bacterial genus Collimonas.</title>
        <authorList>
            <person name="Song C."/>
            <person name="Schmidt R."/>
            <person name="de Jager V."/>
            <person name="Krzyzanowska D."/>
            <person name="Jongedijk E."/>
            <person name="Cankar K."/>
            <person name="Beekwilder J."/>
            <person name="van Veen A."/>
            <person name="de Boer W."/>
            <person name="van Veen J.A."/>
            <person name="Garbeva P."/>
        </authorList>
    </citation>
    <scope>NUCLEOTIDE SEQUENCE [LARGE SCALE GENOMIC DNA]</scope>
    <source>
        <strain evidence="4 5">Ter282</strain>
    </source>
</reference>